<name>A0ACC2N4K1_9HYME</name>
<comment type="caution">
    <text evidence="1">The sequence shown here is derived from an EMBL/GenBank/DDBJ whole genome shotgun (WGS) entry which is preliminary data.</text>
</comment>
<evidence type="ECO:0000313" key="1">
    <source>
        <dbReference type="EMBL" id="KAJ8666083.1"/>
    </source>
</evidence>
<protein>
    <submittedName>
        <fullName evidence="1">Uncharacterized protein</fullName>
    </submittedName>
</protein>
<reference evidence="1" key="1">
    <citation type="submission" date="2023-04" db="EMBL/GenBank/DDBJ databases">
        <title>A chromosome-level genome assembly of the parasitoid wasp Eretmocerus hayati.</title>
        <authorList>
            <person name="Zhong Y."/>
            <person name="Liu S."/>
            <person name="Liu Y."/>
        </authorList>
    </citation>
    <scope>NUCLEOTIDE SEQUENCE</scope>
    <source>
        <strain evidence="1">ZJU_SS_LIU_2023</strain>
    </source>
</reference>
<organism evidence="1 2">
    <name type="scientific">Eretmocerus hayati</name>
    <dbReference type="NCBI Taxonomy" id="131215"/>
    <lineage>
        <taxon>Eukaryota</taxon>
        <taxon>Metazoa</taxon>
        <taxon>Ecdysozoa</taxon>
        <taxon>Arthropoda</taxon>
        <taxon>Hexapoda</taxon>
        <taxon>Insecta</taxon>
        <taxon>Pterygota</taxon>
        <taxon>Neoptera</taxon>
        <taxon>Endopterygota</taxon>
        <taxon>Hymenoptera</taxon>
        <taxon>Apocrita</taxon>
        <taxon>Proctotrupomorpha</taxon>
        <taxon>Chalcidoidea</taxon>
        <taxon>Aphelinidae</taxon>
        <taxon>Aphelininae</taxon>
        <taxon>Eretmocerus</taxon>
    </lineage>
</organism>
<evidence type="ECO:0000313" key="2">
    <source>
        <dbReference type="Proteomes" id="UP001239111"/>
    </source>
</evidence>
<sequence>MYGLLSDNDTYVPVNSNPLGSLQKNVKELLYKWNEQGYLGRVYHRFALTQTDTALSEIYGLPKIHKEGVSLRPIVSAVNSPTYFLSKTVDKILKACLSKAESYIRNSQDSISQVMKIKVPKDHIGFSSDIKALFLSTPLDLTVQAVEKRHTAISRFMPFMPNIRKSMYTHRRQRQRTGRRGIKTLEELCDYLTTEEGKSYLLREDPFGVMPNVKFDCRKIGSGKEPM</sequence>
<dbReference type="EMBL" id="CM056744">
    <property type="protein sequence ID" value="KAJ8666083.1"/>
    <property type="molecule type" value="Genomic_DNA"/>
</dbReference>
<proteinExistence type="predicted"/>
<keyword evidence="2" id="KW-1185">Reference proteome</keyword>
<dbReference type="Proteomes" id="UP001239111">
    <property type="component" value="Chromosome 4"/>
</dbReference>
<gene>
    <name evidence="1" type="ORF">QAD02_007745</name>
</gene>
<accession>A0ACC2N4K1</accession>